<reference evidence="9" key="1">
    <citation type="submission" date="2025-08" db="UniProtKB">
        <authorList>
            <consortium name="RefSeq"/>
        </authorList>
    </citation>
    <scope>IDENTIFICATION</scope>
    <source>
        <tissue evidence="9">Whole body pupa</tissue>
    </source>
</reference>
<feature type="transmembrane region" description="Helical" evidence="6">
    <location>
        <begin position="350"/>
        <end position="371"/>
    </location>
</feature>
<evidence type="ECO:0000256" key="3">
    <source>
        <dbReference type="ARBA" id="ARBA00022989"/>
    </source>
</evidence>
<proteinExistence type="predicted"/>
<dbReference type="GeneID" id="119637981"/>
<evidence type="ECO:0000256" key="4">
    <source>
        <dbReference type="ARBA" id="ARBA00023136"/>
    </source>
</evidence>
<sequence length="752" mass="82166">MVRQERRSMAISASSRMCVVIKKTRRTRYLFHGMLMVICVLQVQHIAFAYETEIANMGQRAHQPKFGERLLPLRKTNVNFHGSLNVGTNKSGVSSRAATNAERNVYSLLHKSNYLVSQEKHEKARRRIEAVNNISQDSETFTLPMSTIDDTYDTITTMPSKREAKQLNRREDANVVDMVAVLVSNISKADRLVEMSTEFFIVPTSSPALSLSSSSAASRVIGSKARGLQNFIQPTVQSPDNPRSVIIVATKNSASVNSSTTQPTIVSTHPNFAGLRKEPWVVPVLVLAALTMFMMVAFEIFVLFKAWRTSPSRRHVFLGQMLLLGLFACAGLGALITAQPSLLSCGTVRFGVGVAYALVFAALLVKCVFLISLNGGVYLPAPYLGLLLLFAVLIQVVIGTQWLITQPPEIYTQSVPAVSSSMLASTMASHSERSSSPHFTSVFHNAANNVDVYARVSSTGTVLIPLCKTQYSELLFSLIYIIFLIIFVAVLAIKSRGIRDNYREAPYIGLAIGGAIPIWLGWMLCGLAVAERHKDACIAFGLVATSATVFLVMFMPKGRQLAAMGKEGLYVEDRDEQFSSISRGGSGYSPSFFHFKPIKYGVMGGGGAAFQNSTSTTAGNAANFKHVSNGLNSGDRVALVTAAPPSYTRMYHYFPAHLTTHPFCFYPQPPPPPLPPIPPPTMTQLPAPPTLKQLGNSLGSMTQAHIAQTIRYPGIFIRPDETNVYTTLEPTLSSNPNVYFQRGGAVHPGMMY</sequence>
<feature type="transmembrane region" description="Helical" evidence="6">
    <location>
        <begin position="536"/>
        <end position="556"/>
    </location>
</feature>
<feature type="transmembrane region" description="Helical" evidence="6">
    <location>
        <begin position="383"/>
        <end position="404"/>
    </location>
</feature>
<evidence type="ECO:0000256" key="6">
    <source>
        <dbReference type="SAM" id="Phobius"/>
    </source>
</evidence>
<feature type="transmembrane region" description="Helical" evidence="6">
    <location>
        <begin position="280"/>
        <end position="304"/>
    </location>
</feature>
<dbReference type="RefSeq" id="XP_037890406.1">
    <property type="nucleotide sequence ID" value="XM_038034478.1"/>
</dbReference>
<evidence type="ECO:0000313" key="9">
    <source>
        <dbReference type="RefSeq" id="XP_037890406.1"/>
    </source>
</evidence>
<dbReference type="PANTHER" id="PTHR24060">
    <property type="entry name" value="METABOTROPIC GLUTAMATE RECEPTOR"/>
    <property type="match status" value="1"/>
</dbReference>
<feature type="transmembrane region" description="Helical" evidence="6">
    <location>
        <begin position="505"/>
        <end position="530"/>
    </location>
</feature>
<dbReference type="GO" id="GO:0016020">
    <property type="term" value="C:membrane"/>
    <property type="evidence" value="ECO:0007669"/>
    <property type="project" value="UniProtKB-SubCell"/>
</dbReference>
<accession>A0A9C5YYP5</accession>
<keyword evidence="4 6" id="KW-0472">Membrane</keyword>
<keyword evidence="5" id="KW-0325">Glycoprotein</keyword>
<dbReference type="InterPro" id="IPR050726">
    <property type="entry name" value="mGluR"/>
</dbReference>
<evidence type="ECO:0000256" key="1">
    <source>
        <dbReference type="ARBA" id="ARBA00004141"/>
    </source>
</evidence>
<keyword evidence="2 6" id="KW-0812">Transmembrane</keyword>
<keyword evidence="8" id="KW-1185">Reference proteome</keyword>
<dbReference type="PROSITE" id="PS50259">
    <property type="entry name" value="G_PROTEIN_RECEP_F3_4"/>
    <property type="match status" value="1"/>
</dbReference>
<keyword evidence="3 6" id="KW-1133">Transmembrane helix</keyword>
<evidence type="ECO:0000259" key="7">
    <source>
        <dbReference type="PROSITE" id="PS50259"/>
    </source>
</evidence>
<evidence type="ECO:0000313" key="8">
    <source>
        <dbReference type="Proteomes" id="UP000092443"/>
    </source>
</evidence>
<feature type="transmembrane region" description="Helical" evidence="6">
    <location>
        <begin position="474"/>
        <end position="493"/>
    </location>
</feature>
<gene>
    <name evidence="9" type="primary">LOC119637981</name>
</gene>
<dbReference type="Pfam" id="PF00003">
    <property type="entry name" value="7tm_3"/>
    <property type="match status" value="1"/>
</dbReference>
<feature type="domain" description="G-protein coupled receptors family 3 profile" evidence="7">
    <location>
        <begin position="318"/>
        <end position="557"/>
    </location>
</feature>
<organism evidence="8 9">
    <name type="scientific">Glossina fuscipes</name>
    <dbReference type="NCBI Taxonomy" id="7396"/>
    <lineage>
        <taxon>Eukaryota</taxon>
        <taxon>Metazoa</taxon>
        <taxon>Ecdysozoa</taxon>
        <taxon>Arthropoda</taxon>
        <taxon>Hexapoda</taxon>
        <taxon>Insecta</taxon>
        <taxon>Pterygota</taxon>
        <taxon>Neoptera</taxon>
        <taxon>Endopterygota</taxon>
        <taxon>Diptera</taxon>
        <taxon>Brachycera</taxon>
        <taxon>Muscomorpha</taxon>
        <taxon>Hippoboscoidea</taxon>
        <taxon>Glossinidae</taxon>
        <taxon>Glossina</taxon>
    </lineage>
</organism>
<dbReference type="GO" id="GO:0004930">
    <property type="term" value="F:G protein-coupled receptor activity"/>
    <property type="evidence" value="ECO:0007669"/>
    <property type="project" value="InterPro"/>
</dbReference>
<dbReference type="Proteomes" id="UP000092443">
    <property type="component" value="Unplaced"/>
</dbReference>
<evidence type="ECO:0000256" key="2">
    <source>
        <dbReference type="ARBA" id="ARBA00022692"/>
    </source>
</evidence>
<dbReference type="KEGG" id="gfs:119637981"/>
<dbReference type="InterPro" id="IPR017978">
    <property type="entry name" value="GPCR_3_C"/>
</dbReference>
<comment type="subcellular location">
    <subcellularLocation>
        <location evidence="1">Membrane</location>
        <topology evidence="1">Multi-pass membrane protein</topology>
    </subcellularLocation>
</comment>
<name>A0A9C5YYP5_9MUSC</name>
<dbReference type="AlphaFoldDB" id="A0A9C5YYP5"/>
<dbReference type="CDD" id="cd13953">
    <property type="entry name" value="7tm_classC_mGluR-like"/>
    <property type="match status" value="1"/>
</dbReference>
<protein>
    <submittedName>
        <fullName evidence="9">Uncharacterized protein LOC119637981 isoform X1</fullName>
    </submittedName>
</protein>
<feature type="transmembrane region" description="Helical" evidence="6">
    <location>
        <begin position="316"/>
        <end position="338"/>
    </location>
</feature>
<evidence type="ECO:0000256" key="5">
    <source>
        <dbReference type="ARBA" id="ARBA00023180"/>
    </source>
</evidence>